<dbReference type="PANTHER" id="PTHR30595:SF6">
    <property type="entry name" value="SCHLAFEN ALBA-2 DOMAIN-CONTAINING PROTEIN"/>
    <property type="match status" value="1"/>
</dbReference>
<dbReference type="GO" id="GO:0003678">
    <property type="term" value="F:DNA helicase activity"/>
    <property type="evidence" value="ECO:0007669"/>
    <property type="project" value="UniProtKB-EC"/>
</dbReference>
<keyword evidence="2" id="KW-0067">ATP-binding</keyword>
<dbReference type="Gene3D" id="3.30.565.60">
    <property type="match status" value="1"/>
</dbReference>
<feature type="domain" description="Schlafen AlbA-2" evidence="1">
    <location>
        <begin position="55"/>
        <end position="169"/>
    </location>
</feature>
<dbReference type="EC" id="3.6.4.12" evidence="2"/>
<dbReference type="Proteomes" id="UP000316238">
    <property type="component" value="Unassembled WGS sequence"/>
</dbReference>
<comment type="caution">
    <text evidence="2">The sequence shown here is derived from an EMBL/GenBank/DDBJ whole genome shotgun (WGS) entry which is preliminary data.</text>
</comment>
<evidence type="ECO:0000259" key="1">
    <source>
        <dbReference type="Pfam" id="PF04326"/>
    </source>
</evidence>
<dbReference type="Pfam" id="PF13749">
    <property type="entry name" value="HATPase_c_4"/>
    <property type="match status" value="1"/>
</dbReference>
<dbReference type="PANTHER" id="PTHR30595">
    <property type="entry name" value="GLPR-RELATED TRANSCRIPTIONAL REPRESSOR"/>
    <property type="match status" value="1"/>
</dbReference>
<keyword evidence="2" id="KW-0378">Hydrolase</keyword>
<dbReference type="AlphaFoldDB" id="A0A521G4G0"/>
<evidence type="ECO:0000313" key="2">
    <source>
        <dbReference type="EMBL" id="TAA75908.1"/>
    </source>
</evidence>
<proteinExistence type="predicted"/>
<keyword evidence="3" id="KW-1185">Reference proteome</keyword>
<gene>
    <name evidence="2" type="ORF">CDV28_10230</name>
</gene>
<dbReference type="GO" id="GO:0016787">
    <property type="term" value="F:hydrolase activity"/>
    <property type="evidence" value="ECO:0007669"/>
    <property type="project" value="UniProtKB-KW"/>
</dbReference>
<dbReference type="InterPro" id="IPR038475">
    <property type="entry name" value="RecG_C_sf"/>
</dbReference>
<organism evidence="2 3">
    <name type="scientific">Candidatus Electronema aureum</name>
    <dbReference type="NCBI Taxonomy" id="2005002"/>
    <lineage>
        <taxon>Bacteria</taxon>
        <taxon>Pseudomonadati</taxon>
        <taxon>Thermodesulfobacteriota</taxon>
        <taxon>Desulfobulbia</taxon>
        <taxon>Desulfobulbales</taxon>
        <taxon>Desulfobulbaceae</taxon>
        <taxon>Candidatus Electronema</taxon>
    </lineage>
</organism>
<protein>
    <submittedName>
        <fullName evidence="2">ATP-dependent DNA helicase RecG</fullName>
        <ecNumber evidence="2">3.6.4.12</ecNumber>
    </submittedName>
</protein>
<dbReference type="Gene3D" id="3.30.950.30">
    <property type="entry name" value="Schlafen, AAA domain"/>
    <property type="match status" value="1"/>
</dbReference>
<dbReference type="InterPro" id="IPR007421">
    <property type="entry name" value="Schlafen_AlbA_2_dom"/>
</dbReference>
<evidence type="ECO:0000313" key="3">
    <source>
        <dbReference type="Proteomes" id="UP000316238"/>
    </source>
</evidence>
<dbReference type="InterPro" id="IPR038461">
    <property type="entry name" value="Schlafen_AlbA_2_dom_sf"/>
</dbReference>
<dbReference type="EMBL" id="NQJD01000002">
    <property type="protein sequence ID" value="TAA75908.1"/>
    <property type="molecule type" value="Genomic_DNA"/>
</dbReference>
<dbReference type="Pfam" id="PF04326">
    <property type="entry name" value="SLFN_AlbA_2"/>
    <property type="match status" value="1"/>
</dbReference>
<name>A0A521G4G0_9BACT</name>
<reference evidence="2" key="1">
    <citation type="submission" date="2017-07" db="EMBL/GenBank/DDBJ databases">
        <title>The cable genome - Insights into the physiology and evolution of filamentous bacteria capable of sulfide oxidation via long distance electron transfer.</title>
        <authorList>
            <person name="Thorup C."/>
            <person name="Bjerg J.T."/>
            <person name="Schreiber L."/>
            <person name="Nielsen L.P."/>
            <person name="Kjeldsen K.U."/>
            <person name="Boesen T."/>
            <person name="Boggild A."/>
            <person name="Meysman F."/>
            <person name="Geelhoed J."/>
            <person name="Schramm A."/>
        </authorList>
    </citation>
    <scope>NUCLEOTIDE SEQUENCE [LARGE SCALE GENOMIC DNA]</scope>
    <source>
        <strain evidence="2">GS</strain>
    </source>
</reference>
<keyword evidence="2" id="KW-0347">Helicase</keyword>
<accession>A0A521G4G0</accession>
<keyword evidence="2" id="KW-0547">Nucleotide-binding</keyword>
<sequence>MWRQAGQRVFFVAAQEDAQYHEECNILEEMRNSYSLAHEKTMRTAELLEIIRNGENSGVEFKRDDIRPEQLAKEIVALANLQGGRVLLGVEDNGAVTGIRRPDLQEWVLNVFRDKVHPQIIPFYEEMELEEGCRVAVVSLSPGIAKPYVLRHNGREDVYIRMGDRSELATREQQLRLFQSGGMLHVETLPVAGTSIDFLDLDRLNFYLASIIEDPELPVSREQWIERLLGLGLMAEDGLGNKVCSIAGLVCFGIRPRRYLPQAGLRLMVFDGKDKEYQARLDTVLDGPLAGRWRMIAGQRELVDRGVIEQFAAAIQPFISCEEADVDETMRRGKEFFYPWQAVRETVINALAHRDWSRSVDVEVSSYADRLEVISPGALQNSMTVAKMIAGQRSPRNPLIMEILRDYGYVDARGMGVRTKVIPLMRQHNGAEPVFEASEDCLKIVLPKRKHNRN</sequence>